<dbReference type="InterPro" id="IPR011053">
    <property type="entry name" value="Single_hybrid_motif"/>
</dbReference>
<organism evidence="10 11">
    <name type="scientific">Pycnoporus cinnabarinus</name>
    <name type="common">Cinnabar-red polypore</name>
    <name type="synonym">Trametes cinnabarina</name>
    <dbReference type="NCBI Taxonomy" id="5643"/>
    <lineage>
        <taxon>Eukaryota</taxon>
        <taxon>Fungi</taxon>
        <taxon>Dikarya</taxon>
        <taxon>Basidiomycota</taxon>
        <taxon>Agaricomycotina</taxon>
        <taxon>Agaricomycetes</taxon>
        <taxon>Polyporales</taxon>
        <taxon>Polyporaceae</taxon>
        <taxon>Trametes</taxon>
    </lineage>
</organism>
<dbReference type="PROSITE" id="PS00189">
    <property type="entry name" value="LIPOYL"/>
    <property type="match status" value="1"/>
</dbReference>
<dbReference type="InterPro" id="IPR000089">
    <property type="entry name" value="Biotin_lipoyl"/>
</dbReference>
<dbReference type="PANTHER" id="PTHR23151">
    <property type="entry name" value="DIHYDROLIPOAMIDE ACETYL/SUCCINYL-TRANSFERASE-RELATED"/>
    <property type="match status" value="1"/>
</dbReference>
<reference evidence="10" key="1">
    <citation type="submission" date="2014-01" db="EMBL/GenBank/DDBJ databases">
        <title>The genome of the white-rot fungus Pycnoporus cinnabarinus: a basidiomycete model with a versatile arsenal for lignocellulosic biomass breakdown.</title>
        <authorList>
            <person name="Levasseur A."/>
            <person name="Lomascolo A."/>
            <person name="Ruiz-Duenas F.J."/>
            <person name="Uzan E."/>
            <person name="Piumi F."/>
            <person name="Kues U."/>
            <person name="Ram A.F.J."/>
            <person name="Murat C."/>
            <person name="Haon M."/>
            <person name="Benoit I."/>
            <person name="Arfi Y."/>
            <person name="Chevret D."/>
            <person name="Drula E."/>
            <person name="Kwon M.J."/>
            <person name="Gouret P."/>
            <person name="Lesage-Meessen L."/>
            <person name="Lombard V."/>
            <person name="Mariette J."/>
            <person name="Noirot C."/>
            <person name="Park J."/>
            <person name="Patyshakuliyeva A."/>
            <person name="Wieneger R.A.B."/>
            <person name="Wosten H.A.B."/>
            <person name="Martin F."/>
            <person name="Coutinho P.M."/>
            <person name="de Vries R."/>
            <person name="Martinez A.T."/>
            <person name="Klopp C."/>
            <person name="Pontarotti P."/>
            <person name="Henrissat B."/>
            <person name="Record E."/>
        </authorList>
    </citation>
    <scope>NUCLEOTIDE SEQUENCE [LARGE SCALE GENOMIC DNA]</scope>
    <source>
        <strain evidence="10">BRFM137</strain>
    </source>
</reference>
<evidence type="ECO:0000256" key="1">
    <source>
        <dbReference type="ARBA" id="ARBA00007317"/>
    </source>
</evidence>
<dbReference type="InterPro" id="IPR036625">
    <property type="entry name" value="E3-bd_dom_sf"/>
</dbReference>
<name>A0A060SVU2_PYCCI</name>
<dbReference type="GO" id="GO:0045254">
    <property type="term" value="C:pyruvate dehydrogenase complex"/>
    <property type="evidence" value="ECO:0007669"/>
    <property type="project" value="UniProtKB-UniRule"/>
</dbReference>
<feature type="domain" description="Peripheral subunit-binding (PSBD)" evidence="9">
    <location>
        <begin position="164"/>
        <end position="201"/>
    </location>
</feature>
<dbReference type="Gene3D" id="4.10.320.10">
    <property type="entry name" value="E3-binding domain"/>
    <property type="match status" value="1"/>
</dbReference>
<accession>A0A060SVU2</accession>
<feature type="compositionally biased region" description="Basic and acidic residues" evidence="7">
    <location>
        <begin position="116"/>
        <end position="160"/>
    </location>
</feature>
<dbReference type="FunFam" id="3.30.559.10:FF:000003">
    <property type="entry name" value="Acetyltransferase component of pyruvate dehydrogenase complex"/>
    <property type="match status" value="1"/>
</dbReference>
<comment type="cofactor">
    <cofactor evidence="6">
        <name>(R)-lipoate</name>
        <dbReference type="ChEBI" id="CHEBI:83088"/>
    </cofactor>
    <text evidence="6">Binds 1 lipoyl cofactor covalently.</text>
</comment>
<dbReference type="InterPro" id="IPR023213">
    <property type="entry name" value="CAT-like_dom_sf"/>
</dbReference>
<dbReference type="InterPro" id="IPR006257">
    <property type="entry name" value="LAT1"/>
</dbReference>
<feature type="domain" description="Lipoyl-binding" evidence="8">
    <location>
        <begin position="23"/>
        <end position="99"/>
    </location>
</feature>
<dbReference type="PROSITE" id="PS51826">
    <property type="entry name" value="PSBD"/>
    <property type="match status" value="1"/>
</dbReference>
<dbReference type="InterPro" id="IPR045257">
    <property type="entry name" value="E2/Pdx1"/>
</dbReference>
<protein>
    <recommendedName>
        <fullName evidence="6">Acetyltransferase component of pyruvate dehydrogenase complex</fullName>
        <ecNumber evidence="6">2.3.1.12</ecNumber>
    </recommendedName>
</protein>
<dbReference type="Proteomes" id="UP000029665">
    <property type="component" value="Unassembled WGS sequence"/>
</dbReference>
<comment type="catalytic activity">
    <reaction evidence="6">
        <text>N(6)-[(R)-dihydrolipoyl]-L-lysyl-[protein] + acetyl-CoA = N(6)-[(R)-S(8)-acetyldihydrolipoyl]-L-lysyl-[protein] + CoA</text>
        <dbReference type="Rhea" id="RHEA:17017"/>
        <dbReference type="Rhea" id="RHEA-COMP:10475"/>
        <dbReference type="Rhea" id="RHEA-COMP:10478"/>
        <dbReference type="ChEBI" id="CHEBI:57287"/>
        <dbReference type="ChEBI" id="CHEBI:57288"/>
        <dbReference type="ChEBI" id="CHEBI:83100"/>
        <dbReference type="ChEBI" id="CHEBI:83111"/>
        <dbReference type="EC" id="2.3.1.12"/>
    </reaction>
</comment>
<evidence type="ECO:0000256" key="2">
    <source>
        <dbReference type="ARBA" id="ARBA00022679"/>
    </source>
</evidence>
<evidence type="ECO:0000256" key="4">
    <source>
        <dbReference type="ARBA" id="ARBA00022946"/>
    </source>
</evidence>
<dbReference type="InterPro" id="IPR003016">
    <property type="entry name" value="2-oxoA_DH_lipoyl-BS"/>
</dbReference>
<dbReference type="SUPFAM" id="SSF51230">
    <property type="entry name" value="Single hybrid motif"/>
    <property type="match status" value="1"/>
</dbReference>
<dbReference type="AlphaFoldDB" id="A0A060SVU2"/>
<evidence type="ECO:0000256" key="3">
    <source>
        <dbReference type="ARBA" id="ARBA00022823"/>
    </source>
</evidence>
<dbReference type="PROSITE" id="PS50968">
    <property type="entry name" value="BIOTINYL_LIPOYL"/>
    <property type="match status" value="1"/>
</dbReference>
<dbReference type="NCBIfam" id="TIGR01349">
    <property type="entry name" value="PDHac_trf_mito"/>
    <property type="match status" value="1"/>
</dbReference>
<dbReference type="CDD" id="cd06849">
    <property type="entry name" value="lipoyl_domain"/>
    <property type="match status" value="1"/>
</dbReference>
<dbReference type="EMBL" id="CCBP010000392">
    <property type="protein sequence ID" value="CDO76623.1"/>
    <property type="molecule type" value="Genomic_DNA"/>
</dbReference>
<comment type="similarity">
    <text evidence="1 6">Belongs to the 2-oxoacid dehydrogenase family.</text>
</comment>
<dbReference type="InterPro" id="IPR001078">
    <property type="entry name" value="2-oxoacid_DH_actylTfrase"/>
</dbReference>
<proteinExistence type="inferred from homology"/>
<comment type="function">
    <text evidence="6">The pyruvate dehydrogenase complex catalyzes the overall conversion of pyruvate to acetyl-CoA and CO(2).</text>
</comment>
<dbReference type="InterPro" id="IPR004167">
    <property type="entry name" value="PSBD"/>
</dbReference>
<keyword evidence="11" id="KW-1185">Reference proteome</keyword>
<evidence type="ECO:0000256" key="7">
    <source>
        <dbReference type="SAM" id="MobiDB-lite"/>
    </source>
</evidence>
<evidence type="ECO:0000256" key="5">
    <source>
        <dbReference type="ARBA" id="ARBA00023315"/>
    </source>
</evidence>
<dbReference type="Pfam" id="PF00198">
    <property type="entry name" value="2-oxoacid_dh"/>
    <property type="match status" value="1"/>
</dbReference>
<dbReference type="Pfam" id="PF02817">
    <property type="entry name" value="E3_binding"/>
    <property type="match status" value="1"/>
</dbReference>
<comment type="caution">
    <text evidence="10">The sequence shown here is derived from an EMBL/GenBank/DDBJ whole genome shotgun (WGS) entry which is preliminary data.</text>
</comment>
<dbReference type="SUPFAM" id="SSF47005">
    <property type="entry name" value="Peripheral subunit-binding domain of 2-oxo acid dehydrogenase complex"/>
    <property type="match status" value="1"/>
</dbReference>
<dbReference type="SUPFAM" id="SSF52777">
    <property type="entry name" value="CoA-dependent acyltransferases"/>
    <property type="match status" value="1"/>
</dbReference>
<keyword evidence="4" id="KW-0809">Transit peptide</keyword>
<feature type="region of interest" description="Disordered" evidence="7">
    <location>
        <begin position="110"/>
        <end position="160"/>
    </location>
</feature>
<dbReference type="HOGENOM" id="CLU_016733_10_2_1"/>
<keyword evidence="5 6" id="KW-0012">Acyltransferase</keyword>
<dbReference type="GO" id="GO:0004742">
    <property type="term" value="F:dihydrolipoyllysine-residue acetyltransferase activity"/>
    <property type="evidence" value="ECO:0007669"/>
    <property type="project" value="UniProtKB-UniRule"/>
</dbReference>
<evidence type="ECO:0000313" key="11">
    <source>
        <dbReference type="Proteomes" id="UP000029665"/>
    </source>
</evidence>
<dbReference type="GO" id="GO:0005739">
    <property type="term" value="C:mitochondrion"/>
    <property type="evidence" value="ECO:0007669"/>
    <property type="project" value="UniProtKB-SubCell"/>
</dbReference>
<dbReference type="OrthoDB" id="537444at2759"/>
<comment type="subcellular location">
    <subcellularLocation>
        <location evidence="6">Mitochondrion</location>
    </subcellularLocation>
</comment>
<sequence length="456" mass="48644">MAFAVARTILARRFHVSASRHALSKFAMPAMSPTMTEGGIASWKKKEGEAFAAGDVLLEIETDKATIDVEAQDDGILAKIIAPDGAKNIAVGAPIAIIGEEGDDLSAAEQLAAEAASEKPKAEAKEEKAPEAPKSEPAEEKKPEPPKEAKQEIKQELHTGDRIFATPLAKKIALERGIPLAKVKGSGPNGRILREDVEKYQAPAAGASATPSTAVPQPAASLPEYTDIPVTNMRRTIGTRLTQSKQELPHYYLTLDINMDKVLKLREVFNKSLAEKDKSAKLSVNDFVLKAVACALADVPEANSAWLGEVIRQYKKADISVAVATPTGLITPIIKDVGAKGLATISAEGKALAKKARDGKLQPQEYQGGTFTVSNLGMFGITHFTAIINPPQSCILAVGATQPTLVPAPEEERGFKVAQIMKVTLSADHRTVDGAVGARWLSAFKGYLENPLTFML</sequence>
<dbReference type="Gene3D" id="2.40.50.100">
    <property type="match status" value="1"/>
</dbReference>
<gene>
    <name evidence="10" type="ORF">BN946_scf184868.g37</name>
</gene>
<keyword evidence="2 6" id="KW-0808">Transferase</keyword>
<dbReference type="OMA" id="TMEFESF"/>
<evidence type="ECO:0000259" key="9">
    <source>
        <dbReference type="PROSITE" id="PS51826"/>
    </source>
</evidence>
<dbReference type="PANTHER" id="PTHR23151:SF90">
    <property type="entry name" value="DIHYDROLIPOYLLYSINE-RESIDUE ACETYLTRANSFERASE COMPONENT OF PYRUVATE DEHYDROGENASE COMPLEX, MITOCHONDRIAL-RELATED"/>
    <property type="match status" value="1"/>
</dbReference>
<dbReference type="GO" id="GO:0006086">
    <property type="term" value="P:pyruvate decarboxylation to acetyl-CoA"/>
    <property type="evidence" value="ECO:0007669"/>
    <property type="project" value="InterPro"/>
</dbReference>
<evidence type="ECO:0000313" key="10">
    <source>
        <dbReference type="EMBL" id="CDO76623.1"/>
    </source>
</evidence>
<dbReference type="Pfam" id="PF00364">
    <property type="entry name" value="Biotin_lipoyl"/>
    <property type="match status" value="1"/>
</dbReference>
<dbReference type="EC" id="2.3.1.12" evidence="6"/>
<keyword evidence="3 6" id="KW-0450">Lipoyl</keyword>
<dbReference type="Gene3D" id="3.30.559.10">
    <property type="entry name" value="Chloramphenicol acetyltransferase-like domain"/>
    <property type="match status" value="1"/>
</dbReference>
<evidence type="ECO:0000256" key="6">
    <source>
        <dbReference type="RuleBase" id="RU361137"/>
    </source>
</evidence>
<dbReference type="FunFam" id="2.40.50.100:FF:000010">
    <property type="entry name" value="Acetyltransferase component of pyruvate dehydrogenase complex"/>
    <property type="match status" value="1"/>
</dbReference>
<dbReference type="STRING" id="5643.A0A060SVU2"/>
<evidence type="ECO:0000259" key="8">
    <source>
        <dbReference type="PROSITE" id="PS50968"/>
    </source>
</evidence>